<organism evidence="1 2">
    <name type="scientific">Rhabditophanes sp. KR3021</name>
    <dbReference type="NCBI Taxonomy" id="114890"/>
    <lineage>
        <taxon>Eukaryota</taxon>
        <taxon>Metazoa</taxon>
        <taxon>Ecdysozoa</taxon>
        <taxon>Nematoda</taxon>
        <taxon>Chromadorea</taxon>
        <taxon>Rhabditida</taxon>
        <taxon>Tylenchina</taxon>
        <taxon>Panagrolaimomorpha</taxon>
        <taxon>Strongyloidoidea</taxon>
        <taxon>Alloionematidae</taxon>
        <taxon>Rhabditophanes</taxon>
    </lineage>
</organism>
<name>A0AC35TKJ0_9BILA</name>
<evidence type="ECO:0000313" key="1">
    <source>
        <dbReference type="Proteomes" id="UP000095286"/>
    </source>
</evidence>
<sequence>MVTYFGQTLVVIIFVKFLYASDSCQKLAVCALENCIPASTGFPSKDKLIQTLLSKTNFACVFGPACYQLCSECKSCSYAQTQIKRIVSNEGELEGLCPKLEKCASSCLIDSFKDPFKCIFSTRCANYCLDNVDCPQCHDTVRRVFTGYCIRSKYNDHYQTKCRTFFTELNEQFVLTYKPQ</sequence>
<proteinExistence type="predicted"/>
<reference evidence="2" key="1">
    <citation type="submission" date="2016-11" db="UniProtKB">
        <authorList>
            <consortium name="WormBaseParasite"/>
        </authorList>
    </citation>
    <scope>IDENTIFICATION</scope>
    <source>
        <strain evidence="2">KR3021</strain>
    </source>
</reference>
<dbReference type="Proteomes" id="UP000095286">
    <property type="component" value="Unplaced"/>
</dbReference>
<dbReference type="WBParaSite" id="RSKR_0000147550.1">
    <property type="protein sequence ID" value="RSKR_0000147550.1"/>
    <property type="gene ID" value="RSKR_0000147550"/>
</dbReference>
<protein>
    <submittedName>
        <fullName evidence="2">ShKT domain-containing protein</fullName>
    </submittedName>
</protein>
<evidence type="ECO:0000313" key="2">
    <source>
        <dbReference type="WBParaSite" id="RSKR_0000147550.1"/>
    </source>
</evidence>
<accession>A0AC35TKJ0</accession>